<name>A0A6S6QTU7_9HYPH</name>
<evidence type="ECO:0000313" key="2">
    <source>
        <dbReference type="Proteomes" id="UP000515317"/>
    </source>
</evidence>
<dbReference type="RefSeq" id="WP_222877002.1">
    <property type="nucleotide sequence ID" value="NZ_AP023361.1"/>
</dbReference>
<accession>A0A6S6QTU7</accession>
<dbReference type="EMBL" id="AP023361">
    <property type="protein sequence ID" value="BCJ90370.1"/>
    <property type="molecule type" value="Genomic_DNA"/>
</dbReference>
<evidence type="ECO:0000313" key="1">
    <source>
        <dbReference type="EMBL" id="BCJ90370.1"/>
    </source>
</evidence>
<proteinExistence type="predicted"/>
<protein>
    <submittedName>
        <fullName evidence="1">Uncharacterized protein</fullName>
    </submittedName>
</protein>
<dbReference type="Proteomes" id="UP000515317">
    <property type="component" value="Chromosome"/>
</dbReference>
<dbReference type="AlphaFoldDB" id="A0A6S6QTU7"/>
<sequence>MGLRSLLGATKRNRPRDILDSLLSKPLRAPPSIRGPVWVVGSGPGAAIPADLDANWSVASVNASEVVADRLGASPNLTLFGTVLKNTPANRDAKKVLAGGGTGILILPKSNGLVNLAPFRLARLGYTYSRRYYYTRSENLAIVRDFIGEEIPDRARPSNGIILPFLCLKFGAQKVVMSGFSFSNAGHAYNDKGLTRRHIDEDRHILSRAIDRGLPIFTNDPAFAAESGLPLYSGTPSWRDLIGVPSRWSLRH</sequence>
<organism evidence="1 2">
    <name type="scientific">Terrihabitans soli</name>
    <dbReference type="NCBI Taxonomy" id="708113"/>
    <lineage>
        <taxon>Bacteria</taxon>
        <taxon>Pseudomonadati</taxon>
        <taxon>Pseudomonadota</taxon>
        <taxon>Alphaproteobacteria</taxon>
        <taxon>Hyphomicrobiales</taxon>
        <taxon>Terrihabitans</taxon>
    </lineage>
</organism>
<keyword evidence="2" id="KW-1185">Reference proteome</keyword>
<dbReference type="KEGG" id="tso:IZ6_11050"/>
<reference evidence="1 2" key="1">
    <citation type="submission" date="2020-08" db="EMBL/GenBank/DDBJ databases">
        <title>Genome sequence of Rhizobiales bacterium strain IZ6.</title>
        <authorList>
            <person name="Nakai R."/>
            <person name="Naganuma T."/>
        </authorList>
    </citation>
    <scope>NUCLEOTIDE SEQUENCE [LARGE SCALE GENOMIC DNA]</scope>
    <source>
        <strain evidence="1 2">IZ6</strain>
    </source>
</reference>
<gene>
    <name evidence="1" type="ORF">IZ6_11050</name>
</gene>